<dbReference type="Gene3D" id="2.60.40.150">
    <property type="entry name" value="C2 domain"/>
    <property type="match status" value="1"/>
</dbReference>
<dbReference type="Gene3D" id="3.30.870.10">
    <property type="entry name" value="Endonuclease Chain A"/>
    <property type="match status" value="2"/>
</dbReference>
<dbReference type="OrthoDB" id="611425at2759"/>
<dbReference type="GO" id="GO:0009395">
    <property type="term" value="P:phospholipid catabolic process"/>
    <property type="evidence" value="ECO:0007669"/>
    <property type="project" value="TreeGrafter"/>
</dbReference>
<dbReference type="GO" id="GO:0005886">
    <property type="term" value="C:plasma membrane"/>
    <property type="evidence" value="ECO:0007669"/>
    <property type="project" value="TreeGrafter"/>
</dbReference>
<evidence type="ECO:0000256" key="4">
    <source>
        <dbReference type="ARBA" id="ARBA00012027"/>
    </source>
</evidence>
<evidence type="ECO:0000259" key="12">
    <source>
        <dbReference type="PROSITE" id="PS50004"/>
    </source>
</evidence>
<dbReference type="GO" id="GO:0005509">
    <property type="term" value="F:calcium ion binding"/>
    <property type="evidence" value="ECO:0007669"/>
    <property type="project" value="InterPro"/>
</dbReference>
<dbReference type="InterPro" id="IPR011402">
    <property type="entry name" value="PLipase_D_pln"/>
</dbReference>
<feature type="non-terminal residue" evidence="14">
    <location>
        <position position="1"/>
    </location>
</feature>
<protein>
    <recommendedName>
        <fullName evidence="4">phospholipase D</fullName>
        <ecNumber evidence="4">3.1.4.4</ecNumber>
    </recommendedName>
</protein>
<comment type="cofactor">
    <cofactor evidence="2">
        <name>Ca(2+)</name>
        <dbReference type="ChEBI" id="CHEBI:29108"/>
    </cofactor>
</comment>
<sequence>MSGFGGEAPPLLHGDLELTIHEARGLPNMDVLSTLLRRLCICPPTSSGRRRSTRSPASRDRDDDDSTHNHSHHLHRHRRRRHKPQPHGHHILPTSDPYAAVVVPGPPDVTLARTHVVRNSEAPEWSTTVVVALAHFATHLLFQVKDADPFGSDLIGTAALPAADVLAAADAPIESRWLDLFRPDGRGTPKPDSAIRISAAFTPASAMTAGWRSGDGGVPAYFPLRRGCEVKLYQDAHVVPGELDEPPGLGCWEELCLAILSAQHLVYVVGWSVHTRVRLLREAMSPEMKEKAAEVRAMAGVAVEEMSLGELLKYKSQEGVRVCLLVWDDKTSHDNFLIRTGGVMQTRDEETKQFFKHSSVICVLSPRYPSSKLSMIVGTLYTHHQKCVLVDTAASETTRRITAFLGGLDLCGGRYDTPSHRLFRDLDTVFSGDVYNPTFGGDTTTKGPRQPWHDMHCRVDGAAAYDVLRNFEQRWRKATKLRAVFGKSPSKHWKDDALLRLDRIPWILSPAGDDNGEEKEDDDGHLRVVPEDDPECWHAQVFRSVDSGSVKGFPRPWETEEMELRHLLCDQNVAVEQSIHAAYINAIRVAERFVYVENQYFIGSSYAWPPSYRHAGAGNLVPMEIALKVAAKVRAGQPFAAYVVIPMWPEGNPSSGPAQEILFWQRQTMEMMYGVVAAAIRDAGIAGAHPQDYLNFYCLGNGEEEAFGDDHHREPDELQQPESTPAARARRHRRFMVYVHSKGMIVDDEYVIVGSANINQRSLAGSRDTEIAVGAYQPRHHSSTSDGKVRRYRVSLWEEHLGTEVARRPEMDRPESPECVRTVNRVARENWTRYAADDAARGGGAPMQGHLMRYPVQVGADGRVSTLPGHDTFPDVGGRILGSTNNLPDYLTM</sequence>
<dbReference type="Proteomes" id="UP000324897">
    <property type="component" value="Chromosome 1"/>
</dbReference>
<dbReference type="AlphaFoldDB" id="A0A5J9VBY0"/>
<feature type="domain" description="PLD phosphodiesterase" evidence="13">
    <location>
        <begin position="379"/>
        <end position="414"/>
    </location>
</feature>
<feature type="domain" description="PLD phosphodiesterase" evidence="13">
    <location>
        <begin position="735"/>
        <end position="762"/>
    </location>
</feature>
<comment type="caution">
    <text evidence="14">The sequence shown here is derived from an EMBL/GenBank/DDBJ whole genome shotgun (WGS) entry which is preliminary data.</text>
</comment>
<comment type="similarity">
    <text evidence="3">Belongs to the phospholipase D family. C2-PLD subfamily.</text>
</comment>
<keyword evidence="7" id="KW-0378">Hydrolase</keyword>
<evidence type="ECO:0000256" key="7">
    <source>
        <dbReference type="ARBA" id="ARBA00022801"/>
    </source>
</evidence>
<dbReference type="PANTHER" id="PTHR18896:SF70">
    <property type="entry name" value="OS02G0120200 PROTEIN"/>
    <property type="match status" value="1"/>
</dbReference>
<dbReference type="PROSITE" id="PS50004">
    <property type="entry name" value="C2"/>
    <property type="match status" value="1"/>
</dbReference>
<evidence type="ECO:0000256" key="2">
    <source>
        <dbReference type="ARBA" id="ARBA00001913"/>
    </source>
</evidence>
<dbReference type="InterPro" id="IPR035892">
    <property type="entry name" value="C2_domain_sf"/>
</dbReference>
<dbReference type="EC" id="3.1.4.4" evidence="4"/>
<keyword evidence="5" id="KW-0479">Metal-binding</keyword>
<keyword evidence="6" id="KW-0677">Repeat</keyword>
<evidence type="ECO:0000256" key="11">
    <source>
        <dbReference type="SAM" id="MobiDB-lite"/>
    </source>
</evidence>
<feature type="region of interest" description="Disordered" evidence="11">
    <location>
        <begin position="707"/>
        <end position="729"/>
    </location>
</feature>
<keyword evidence="9" id="KW-0442">Lipid degradation</keyword>
<evidence type="ECO:0000259" key="13">
    <source>
        <dbReference type="PROSITE" id="PS50035"/>
    </source>
</evidence>
<dbReference type="Pfam" id="PF00614">
    <property type="entry name" value="PLDc"/>
    <property type="match status" value="1"/>
</dbReference>
<name>A0A5J9VBY0_9POAL</name>
<proteinExistence type="inferred from homology"/>
<evidence type="ECO:0000256" key="3">
    <source>
        <dbReference type="ARBA" id="ARBA00010683"/>
    </source>
</evidence>
<reference evidence="14 15" key="1">
    <citation type="journal article" date="2019" name="Sci. Rep.">
        <title>A high-quality genome of Eragrostis curvula grass provides insights into Poaceae evolution and supports new strategies to enhance forage quality.</title>
        <authorList>
            <person name="Carballo J."/>
            <person name="Santos B.A.C.M."/>
            <person name="Zappacosta D."/>
            <person name="Garbus I."/>
            <person name="Selva J.P."/>
            <person name="Gallo C.A."/>
            <person name="Diaz A."/>
            <person name="Albertini E."/>
            <person name="Caccamo M."/>
            <person name="Echenique V."/>
        </authorList>
    </citation>
    <scope>NUCLEOTIDE SEQUENCE [LARGE SCALE GENOMIC DNA]</scope>
    <source>
        <strain evidence="15">cv. Victoria</strain>
        <tissue evidence="14">Leaf</tissue>
    </source>
</reference>
<feature type="region of interest" description="Disordered" evidence="11">
    <location>
        <begin position="43"/>
        <end position="94"/>
    </location>
</feature>
<evidence type="ECO:0000313" key="14">
    <source>
        <dbReference type="EMBL" id="TVU33629.1"/>
    </source>
</evidence>
<organism evidence="14 15">
    <name type="scientific">Eragrostis curvula</name>
    <name type="common">weeping love grass</name>
    <dbReference type="NCBI Taxonomy" id="38414"/>
    <lineage>
        <taxon>Eukaryota</taxon>
        <taxon>Viridiplantae</taxon>
        <taxon>Streptophyta</taxon>
        <taxon>Embryophyta</taxon>
        <taxon>Tracheophyta</taxon>
        <taxon>Spermatophyta</taxon>
        <taxon>Magnoliopsida</taxon>
        <taxon>Liliopsida</taxon>
        <taxon>Poales</taxon>
        <taxon>Poaceae</taxon>
        <taxon>PACMAD clade</taxon>
        <taxon>Chloridoideae</taxon>
        <taxon>Eragrostideae</taxon>
        <taxon>Eragrostidinae</taxon>
        <taxon>Eragrostis</taxon>
    </lineage>
</organism>
<dbReference type="SUPFAM" id="SSF49562">
    <property type="entry name" value="C2 domain (Calcium/lipid-binding domain, CaLB)"/>
    <property type="match status" value="1"/>
</dbReference>
<dbReference type="InterPro" id="IPR001736">
    <property type="entry name" value="PLipase_D/transphosphatidylase"/>
</dbReference>
<evidence type="ECO:0000256" key="10">
    <source>
        <dbReference type="ARBA" id="ARBA00023098"/>
    </source>
</evidence>
<dbReference type="PIRSF" id="PIRSF036470">
    <property type="entry name" value="PLD_plant"/>
    <property type="match status" value="1"/>
</dbReference>
<keyword evidence="8" id="KW-0106">Calcium</keyword>
<dbReference type="Pfam" id="PF12357">
    <property type="entry name" value="PLD_C"/>
    <property type="match status" value="1"/>
</dbReference>
<evidence type="ECO:0000256" key="1">
    <source>
        <dbReference type="ARBA" id="ARBA00000798"/>
    </source>
</evidence>
<dbReference type="InterPro" id="IPR015679">
    <property type="entry name" value="PLipase_D_fam"/>
</dbReference>
<evidence type="ECO:0000256" key="6">
    <source>
        <dbReference type="ARBA" id="ARBA00022737"/>
    </source>
</evidence>
<dbReference type="SMART" id="SM00239">
    <property type="entry name" value="C2"/>
    <property type="match status" value="1"/>
</dbReference>
<feature type="compositionally biased region" description="Basic residues" evidence="11">
    <location>
        <begin position="69"/>
        <end position="90"/>
    </location>
</feature>
<dbReference type="InterPro" id="IPR000008">
    <property type="entry name" value="C2_dom"/>
</dbReference>
<dbReference type="SUPFAM" id="SSF56024">
    <property type="entry name" value="Phospholipase D/nuclease"/>
    <property type="match status" value="2"/>
</dbReference>
<comment type="catalytic activity">
    <reaction evidence="1">
        <text>a 1,2-diacyl-sn-glycero-3-phosphocholine + H2O = a 1,2-diacyl-sn-glycero-3-phosphate + choline + H(+)</text>
        <dbReference type="Rhea" id="RHEA:14445"/>
        <dbReference type="ChEBI" id="CHEBI:15354"/>
        <dbReference type="ChEBI" id="CHEBI:15377"/>
        <dbReference type="ChEBI" id="CHEBI:15378"/>
        <dbReference type="ChEBI" id="CHEBI:57643"/>
        <dbReference type="ChEBI" id="CHEBI:58608"/>
        <dbReference type="EC" id="3.1.4.4"/>
    </reaction>
</comment>
<dbReference type="Gramene" id="TVU33629">
    <property type="protein sequence ID" value="TVU33629"/>
    <property type="gene ID" value="EJB05_25455"/>
</dbReference>
<dbReference type="GO" id="GO:0004630">
    <property type="term" value="F:phospholipase D activity"/>
    <property type="evidence" value="ECO:0007669"/>
    <property type="project" value="UniProtKB-EC"/>
</dbReference>
<dbReference type="PANTHER" id="PTHR18896">
    <property type="entry name" value="PHOSPHOLIPASE D"/>
    <property type="match status" value="1"/>
</dbReference>
<keyword evidence="15" id="KW-1185">Reference proteome</keyword>
<feature type="domain" description="C2" evidence="12">
    <location>
        <begin position="51"/>
        <end position="178"/>
    </location>
</feature>
<dbReference type="SMART" id="SM00155">
    <property type="entry name" value="PLDc"/>
    <property type="match status" value="2"/>
</dbReference>
<dbReference type="Pfam" id="PF00168">
    <property type="entry name" value="C2"/>
    <property type="match status" value="1"/>
</dbReference>
<dbReference type="GO" id="GO:0046470">
    <property type="term" value="P:phosphatidylcholine metabolic process"/>
    <property type="evidence" value="ECO:0007669"/>
    <property type="project" value="InterPro"/>
</dbReference>
<evidence type="ECO:0000313" key="15">
    <source>
        <dbReference type="Proteomes" id="UP000324897"/>
    </source>
</evidence>
<evidence type="ECO:0000256" key="5">
    <source>
        <dbReference type="ARBA" id="ARBA00022723"/>
    </source>
</evidence>
<dbReference type="InterPro" id="IPR024632">
    <property type="entry name" value="PLipase_D_C"/>
</dbReference>
<dbReference type="EMBL" id="RWGY01000011">
    <property type="protein sequence ID" value="TVU33629.1"/>
    <property type="molecule type" value="Genomic_DNA"/>
</dbReference>
<gene>
    <name evidence="14" type="ORF">EJB05_25455</name>
</gene>
<evidence type="ECO:0000256" key="9">
    <source>
        <dbReference type="ARBA" id="ARBA00022963"/>
    </source>
</evidence>
<keyword evidence="10" id="KW-0443">Lipid metabolism</keyword>
<evidence type="ECO:0000256" key="8">
    <source>
        <dbReference type="ARBA" id="ARBA00022837"/>
    </source>
</evidence>
<accession>A0A5J9VBY0</accession>
<dbReference type="PROSITE" id="PS50035">
    <property type="entry name" value="PLD"/>
    <property type="match status" value="2"/>
</dbReference>